<reference evidence="3" key="1">
    <citation type="journal article" date="2023" name="Mol. Phylogenet. Evol.">
        <title>Genome-scale phylogeny and comparative genomics of the fungal order Sordariales.</title>
        <authorList>
            <person name="Hensen N."/>
            <person name="Bonometti L."/>
            <person name="Westerberg I."/>
            <person name="Brannstrom I.O."/>
            <person name="Guillou S."/>
            <person name="Cros-Aarteil S."/>
            <person name="Calhoun S."/>
            <person name="Haridas S."/>
            <person name="Kuo A."/>
            <person name="Mondo S."/>
            <person name="Pangilinan J."/>
            <person name="Riley R."/>
            <person name="LaButti K."/>
            <person name="Andreopoulos B."/>
            <person name="Lipzen A."/>
            <person name="Chen C."/>
            <person name="Yan M."/>
            <person name="Daum C."/>
            <person name="Ng V."/>
            <person name="Clum A."/>
            <person name="Steindorff A."/>
            <person name="Ohm R.A."/>
            <person name="Martin F."/>
            <person name="Silar P."/>
            <person name="Natvig D.O."/>
            <person name="Lalanne C."/>
            <person name="Gautier V."/>
            <person name="Ament-Velasquez S.L."/>
            <person name="Kruys A."/>
            <person name="Hutchinson M.I."/>
            <person name="Powell A.J."/>
            <person name="Barry K."/>
            <person name="Miller A.N."/>
            <person name="Grigoriev I.V."/>
            <person name="Debuchy R."/>
            <person name="Gladieux P."/>
            <person name="Hiltunen Thoren M."/>
            <person name="Johannesson H."/>
        </authorList>
    </citation>
    <scope>NUCLEOTIDE SEQUENCE</scope>
    <source>
        <strain evidence="3">CBS 958.72</strain>
    </source>
</reference>
<feature type="transmembrane region" description="Helical" evidence="1">
    <location>
        <begin position="32"/>
        <end position="54"/>
    </location>
</feature>
<evidence type="ECO:0000256" key="1">
    <source>
        <dbReference type="SAM" id="Phobius"/>
    </source>
</evidence>
<gene>
    <name evidence="3" type="ORF">B0T24DRAFT_274771</name>
</gene>
<keyword evidence="4" id="KW-1185">Reference proteome</keyword>
<dbReference type="AlphaFoldDB" id="A0AAE0KBI1"/>
<dbReference type="EMBL" id="JAULSN010000004">
    <property type="protein sequence ID" value="KAK3373778.1"/>
    <property type="molecule type" value="Genomic_DNA"/>
</dbReference>
<feature type="signal peptide" evidence="2">
    <location>
        <begin position="1"/>
        <end position="24"/>
    </location>
</feature>
<keyword evidence="1" id="KW-0472">Membrane</keyword>
<organism evidence="3 4">
    <name type="scientific">Lasiosphaeria ovina</name>
    <dbReference type="NCBI Taxonomy" id="92902"/>
    <lineage>
        <taxon>Eukaryota</taxon>
        <taxon>Fungi</taxon>
        <taxon>Dikarya</taxon>
        <taxon>Ascomycota</taxon>
        <taxon>Pezizomycotina</taxon>
        <taxon>Sordariomycetes</taxon>
        <taxon>Sordariomycetidae</taxon>
        <taxon>Sordariales</taxon>
        <taxon>Lasiosphaeriaceae</taxon>
        <taxon>Lasiosphaeria</taxon>
    </lineage>
</organism>
<feature type="chain" id="PRO_5042023478" evidence="2">
    <location>
        <begin position="25"/>
        <end position="64"/>
    </location>
</feature>
<comment type="caution">
    <text evidence="3">The sequence shown here is derived from an EMBL/GenBank/DDBJ whole genome shotgun (WGS) entry which is preliminary data.</text>
</comment>
<evidence type="ECO:0000256" key="2">
    <source>
        <dbReference type="SAM" id="SignalP"/>
    </source>
</evidence>
<keyword evidence="2" id="KW-0732">Signal</keyword>
<sequence length="64" mass="7226">MQCCQCVAGFYLLFFLFWFGKGKGGRDGRVDGLIASCFFLLSIFLLNSCFRLFFPVFLSAPLPV</sequence>
<keyword evidence="1" id="KW-1133">Transmembrane helix</keyword>
<reference evidence="3" key="2">
    <citation type="submission" date="2023-06" db="EMBL/GenBank/DDBJ databases">
        <authorList>
            <consortium name="Lawrence Berkeley National Laboratory"/>
            <person name="Haridas S."/>
            <person name="Hensen N."/>
            <person name="Bonometti L."/>
            <person name="Westerberg I."/>
            <person name="Brannstrom I.O."/>
            <person name="Guillou S."/>
            <person name="Cros-Aarteil S."/>
            <person name="Calhoun S."/>
            <person name="Kuo A."/>
            <person name="Mondo S."/>
            <person name="Pangilinan J."/>
            <person name="Riley R."/>
            <person name="Labutti K."/>
            <person name="Andreopoulos B."/>
            <person name="Lipzen A."/>
            <person name="Chen C."/>
            <person name="Yanf M."/>
            <person name="Daum C."/>
            <person name="Ng V."/>
            <person name="Clum A."/>
            <person name="Steindorff A."/>
            <person name="Ohm R."/>
            <person name="Martin F."/>
            <person name="Silar P."/>
            <person name="Natvig D."/>
            <person name="Lalanne C."/>
            <person name="Gautier V."/>
            <person name="Ament-Velasquez S.L."/>
            <person name="Kruys A."/>
            <person name="Hutchinson M.I."/>
            <person name="Powell A.J."/>
            <person name="Barry K."/>
            <person name="Miller A.N."/>
            <person name="Grigoriev I.V."/>
            <person name="Debuchy R."/>
            <person name="Gladieux P."/>
            <person name="Thoren M.H."/>
            <person name="Johannesson H."/>
        </authorList>
    </citation>
    <scope>NUCLEOTIDE SEQUENCE</scope>
    <source>
        <strain evidence="3">CBS 958.72</strain>
    </source>
</reference>
<evidence type="ECO:0000313" key="4">
    <source>
        <dbReference type="Proteomes" id="UP001287356"/>
    </source>
</evidence>
<evidence type="ECO:0000313" key="3">
    <source>
        <dbReference type="EMBL" id="KAK3373778.1"/>
    </source>
</evidence>
<name>A0AAE0KBI1_9PEZI</name>
<dbReference type="Proteomes" id="UP001287356">
    <property type="component" value="Unassembled WGS sequence"/>
</dbReference>
<accession>A0AAE0KBI1</accession>
<keyword evidence="1" id="KW-0812">Transmembrane</keyword>
<protein>
    <submittedName>
        <fullName evidence="3">Uncharacterized protein</fullName>
    </submittedName>
</protein>
<proteinExistence type="predicted"/>